<evidence type="ECO:0000256" key="2">
    <source>
        <dbReference type="ARBA" id="ARBA00022679"/>
    </source>
</evidence>
<keyword evidence="2" id="KW-0808">Transferase</keyword>
<keyword evidence="4 6" id="KW-1133">Transmembrane helix</keyword>
<evidence type="ECO:0000256" key="3">
    <source>
        <dbReference type="ARBA" id="ARBA00022692"/>
    </source>
</evidence>
<name>A0ABW3DF44_9BACL</name>
<dbReference type="Proteomes" id="UP001597120">
    <property type="component" value="Unassembled WGS sequence"/>
</dbReference>
<proteinExistence type="predicted"/>
<feature type="transmembrane region" description="Helical" evidence="6">
    <location>
        <begin position="42"/>
        <end position="60"/>
    </location>
</feature>
<evidence type="ECO:0000256" key="1">
    <source>
        <dbReference type="ARBA" id="ARBA00004141"/>
    </source>
</evidence>
<evidence type="ECO:0000256" key="5">
    <source>
        <dbReference type="ARBA" id="ARBA00023136"/>
    </source>
</evidence>
<evidence type="ECO:0000256" key="4">
    <source>
        <dbReference type="ARBA" id="ARBA00022989"/>
    </source>
</evidence>
<keyword evidence="3 6" id="KW-0812">Transmembrane</keyword>
<feature type="transmembrane region" description="Helical" evidence="6">
    <location>
        <begin position="240"/>
        <end position="264"/>
    </location>
</feature>
<keyword evidence="8" id="KW-1185">Reference proteome</keyword>
<organism evidence="7 8">
    <name type="scientific">Paenibacillus residui</name>
    <dbReference type="NCBI Taxonomy" id="629724"/>
    <lineage>
        <taxon>Bacteria</taxon>
        <taxon>Bacillati</taxon>
        <taxon>Bacillota</taxon>
        <taxon>Bacilli</taxon>
        <taxon>Bacillales</taxon>
        <taxon>Paenibacillaceae</taxon>
        <taxon>Paenibacillus</taxon>
    </lineage>
</organism>
<evidence type="ECO:0000313" key="7">
    <source>
        <dbReference type="EMBL" id="MFD0872085.1"/>
    </source>
</evidence>
<protein>
    <recommendedName>
        <fullName evidence="9">UDP-N-acetylmuramyl pentapeptide phosphotransferase</fullName>
    </recommendedName>
</protein>
<reference evidence="8" key="1">
    <citation type="journal article" date="2019" name="Int. J. Syst. Evol. Microbiol.">
        <title>The Global Catalogue of Microorganisms (GCM) 10K type strain sequencing project: providing services to taxonomists for standard genome sequencing and annotation.</title>
        <authorList>
            <consortium name="The Broad Institute Genomics Platform"/>
            <consortium name="The Broad Institute Genome Sequencing Center for Infectious Disease"/>
            <person name="Wu L."/>
            <person name="Ma J."/>
        </authorList>
    </citation>
    <scope>NUCLEOTIDE SEQUENCE [LARGE SCALE GENOMIC DNA]</scope>
    <source>
        <strain evidence="8">CCUG 57263</strain>
    </source>
</reference>
<comment type="subcellular location">
    <subcellularLocation>
        <location evidence="1">Membrane</location>
        <topology evidence="1">Multi-pass membrane protein</topology>
    </subcellularLocation>
</comment>
<evidence type="ECO:0000313" key="8">
    <source>
        <dbReference type="Proteomes" id="UP001597120"/>
    </source>
</evidence>
<accession>A0ABW3DF44</accession>
<dbReference type="Pfam" id="PF00953">
    <property type="entry name" value="Glycos_transf_4"/>
    <property type="match status" value="1"/>
</dbReference>
<dbReference type="RefSeq" id="WP_379291360.1">
    <property type="nucleotide sequence ID" value="NZ_JBHTIU010000100.1"/>
</dbReference>
<sequence>MLAWAILFTVLFIASAYLLLPPTLRLLTAQGLVRENYTGKAIPTGLGIYLLLLAIGYGWIMEAAASVDWLREPLRSALVQGGIPFSYPVYLIALTAVGLTGWWDDRWGDAEIKGLKGHWNTLIRDGIVTSGTAKALVALAMAVWISFMTAGMELRGMLGVLLIPLMTNTINLMDVRPGRALKAFTVISLMLIGVAAAAGKAPGIAVYMFPLWVGAFMLFPRDLRGELMIGDTGANLLGFAAGSLWFAVSPVWLTICVVLLLALLHRFAERRSITELIAGIRWLSRMDRWGRTQE</sequence>
<feature type="transmembrane region" description="Helical" evidence="6">
    <location>
        <begin position="123"/>
        <end position="147"/>
    </location>
</feature>
<gene>
    <name evidence="7" type="ORF">ACFQ03_23490</name>
</gene>
<dbReference type="EMBL" id="JBHTIU010000100">
    <property type="protein sequence ID" value="MFD0872085.1"/>
    <property type="molecule type" value="Genomic_DNA"/>
</dbReference>
<feature type="transmembrane region" description="Helical" evidence="6">
    <location>
        <begin position="81"/>
        <end position="103"/>
    </location>
</feature>
<evidence type="ECO:0000256" key="6">
    <source>
        <dbReference type="SAM" id="Phobius"/>
    </source>
</evidence>
<comment type="caution">
    <text evidence="7">The sequence shown here is derived from an EMBL/GenBank/DDBJ whole genome shotgun (WGS) entry which is preliminary data.</text>
</comment>
<feature type="transmembrane region" description="Helical" evidence="6">
    <location>
        <begin position="154"/>
        <end position="173"/>
    </location>
</feature>
<dbReference type="InterPro" id="IPR000715">
    <property type="entry name" value="Glycosyl_transferase_4"/>
</dbReference>
<evidence type="ECO:0008006" key="9">
    <source>
        <dbReference type="Google" id="ProtNLM"/>
    </source>
</evidence>
<keyword evidence="5 6" id="KW-0472">Membrane</keyword>